<comment type="similarity">
    <text evidence="1">Belongs to the CdaR family.</text>
</comment>
<organism evidence="4 5">
    <name type="scientific">Conexibacter woesei (strain DSM 14684 / CCUG 47730 / CIP 108061 / JCM 11494 / NBRC 100937 / ID131577)</name>
    <dbReference type="NCBI Taxonomy" id="469383"/>
    <lineage>
        <taxon>Bacteria</taxon>
        <taxon>Bacillati</taxon>
        <taxon>Actinomycetota</taxon>
        <taxon>Thermoleophilia</taxon>
        <taxon>Solirubrobacterales</taxon>
        <taxon>Conexibacteraceae</taxon>
        <taxon>Conexibacter</taxon>
    </lineage>
</organism>
<protein>
    <submittedName>
        <fullName evidence="4">Transcriptional regulator, CdaR</fullName>
    </submittedName>
</protein>
<dbReference type="Proteomes" id="UP000008229">
    <property type="component" value="Chromosome"/>
</dbReference>
<dbReference type="InterPro" id="IPR042070">
    <property type="entry name" value="PucR_C-HTH_sf"/>
</dbReference>
<dbReference type="EMBL" id="CP001854">
    <property type="protein sequence ID" value="ADB50715.1"/>
    <property type="molecule type" value="Genomic_DNA"/>
</dbReference>
<keyword evidence="5" id="KW-1185">Reference proteome</keyword>
<dbReference type="Pfam" id="PF13556">
    <property type="entry name" value="HTH_30"/>
    <property type="match status" value="1"/>
</dbReference>
<dbReference type="eggNOG" id="COG2508">
    <property type="taxonomic scope" value="Bacteria"/>
</dbReference>
<dbReference type="AlphaFoldDB" id="D3F6E8"/>
<dbReference type="Gene3D" id="1.10.10.2840">
    <property type="entry name" value="PucR C-terminal helix-turn-helix domain"/>
    <property type="match status" value="1"/>
</dbReference>
<dbReference type="InterPro" id="IPR025736">
    <property type="entry name" value="PucR_C-HTH_dom"/>
</dbReference>
<name>D3F6E8_CONWI</name>
<evidence type="ECO:0000256" key="1">
    <source>
        <dbReference type="ARBA" id="ARBA00006754"/>
    </source>
</evidence>
<evidence type="ECO:0000313" key="4">
    <source>
        <dbReference type="EMBL" id="ADB50715.1"/>
    </source>
</evidence>
<dbReference type="RefSeq" id="WP_012933766.1">
    <property type="nucleotide sequence ID" value="NC_013739.1"/>
</dbReference>
<dbReference type="Pfam" id="PF17853">
    <property type="entry name" value="GGDEF_2"/>
    <property type="match status" value="1"/>
</dbReference>
<dbReference type="KEGG" id="cwo:Cwoe_2290"/>
<reference evidence="5" key="2">
    <citation type="submission" date="2010-01" db="EMBL/GenBank/DDBJ databases">
        <title>The complete genome of Conexibacter woesei DSM 14684.</title>
        <authorList>
            <consortium name="US DOE Joint Genome Institute (JGI-PGF)"/>
            <person name="Lucas S."/>
            <person name="Copeland A."/>
            <person name="Lapidus A."/>
            <person name="Glavina del Rio T."/>
            <person name="Dalin E."/>
            <person name="Tice H."/>
            <person name="Bruce D."/>
            <person name="Goodwin L."/>
            <person name="Pitluck S."/>
            <person name="Kyrpides N."/>
            <person name="Mavromatis K."/>
            <person name="Ivanova N."/>
            <person name="Mikhailova N."/>
            <person name="Chertkov O."/>
            <person name="Brettin T."/>
            <person name="Detter J.C."/>
            <person name="Han C."/>
            <person name="Larimer F."/>
            <person name="Land M."/>
            <person name="Hauser L."/>
            <person name="Markowitz V."/>
            <person name="Cheng J.-F."/>
            <person name="Hugenholtz P."/>
            <person name="Woyke T."/>
            <person name="Wu D."/>
            <person name="Pukall R."/>
            <person name="Steenblock K."/>
            <person name="Schneider S."/>
            <person name="Klenk H.-P."/>
            <person name="Eisen J.A."/>
        </authorList>
    </citation>
    <scope>NUCLEOTIDE SEQUENCE [LARGE SCALE GENOMIC DNA]</scope>
    <source>
        <strain evidence="5">DSM 14684 / CIP 108061 / JCM 11494 / NBRC 100937 / ID131577</strain>
    </source>
</reference>
<feature type="domain" description="PucR C-terminal helix-turn-helix" evidence="2">
    <location>
        <begin position="334"/>
        <end position="391"/>
    </location>
</feature>
<proteinExistence type="inferred from homology"/>
<evidence type="ECO:0000259" key="2">
    <source>
        <dbReference type="Pfam" id="PF13556"/>
    </source>
</evidence>
<dbReference type="SUPFAM" id="SSF55781">
    <property type="entry name" value="GAF domain-like"/>
    <property type="match status" value="1"/>
</dbReference>
<dbReference type="InterPro" id="IPR051448">
    <property type="entry name" value="CdaR-like_regulators"/>
</dbReference>
<accession>D3F6E8</accession>
<dbReference type="PANTHER" id="PTHR33744:SF1">
    <property type="entry name" value="DNA-BINDING TRANSCRIPTIONAL ACTIVATOR ADER"/>
    <property type="match status" value="1"/>
</dbReference>
<dbReference type="STRING" id="469383.Cwoe_2290"/>
<sequence>MNELQALVDALAGDLARPVGVDDRHFHALAYSAHEQEVDPVRRESILRRAAPAAVTEWLASLRIDEQPGHARVPANADLGMAARVCLPLRFDGLLLGYLWLIDEPQPLDAAALAASRRCAAALAAVLAHARRLEDDEREREARLVRDLLLETGDVEEAAARLGTGAFARARGYVAIVATAEGSTVADGPAATDLRLALAADQLRRSVAPRHALAAVGGGEAYLALAFDDPDDPQRRASALLDAAREQLPDARDGTVLVAVGGVRATVAQLRASCTEARHALRVAQAVPETAAPARWDALGAYRTVAELVGDREPLGMLPSALVRLLDERDGETLLATLEAYLEHGCDAQAAAGALFLHRSSLYNRLHRIEQIIGRDLRRGDDRLELHLGVRLWRLAGTRQPSG</sequence>
<evidence type="ECO:0000259" key="3">
    <source>
        <dbReference type="Pfam" id="PF17853"/>
    </source>
</evidence>
<dbReference type="InterPro" id="IPR041522">
    <property type="entry name" value="CdaR_GGDEF"/>
</dbReference>
<gene>
    <name evidence="4" type="ordered locus">Cwoe_2290</name>
</gene>
<feature type="domain" description="CdaR GGDEF-like" evidence="3">
    <location>
        <begin position="154"/>
        <end position="283"/>
    </location>
</feature>
<dbReference type="PANTHER" id="PTHR33744">
    <property type="entry name" value="CARBOHYDRATE DIACID REGULATOR"/>
    <property type="match status" value="1"/>
</dbReference>
<reference evidence="4 5" key="1">
    <citation type="journal article" date="2010" name="Stand. Genomic Sci.">
        <title>Complete genome sequence of Conexibacter woesei type strain (ID131577).</title>
        <authorList>
            <person name="Pukall R."/>
            <person name="Lapidus A."/>
            <person name="Glavina Del Rio T."/>
            <person name="Copeland A."/>
            <person name="Tice H."/>
            <person name="Cheng J.-F."/>
            <person name="Lucas S."/>
            <person name="Chen F."/>
            <person name="Nolan M."/>
            <person name="Bruce D."/>
            <person name="Goodwin L."/>
            <person name="Pitluck S."/>
            <person name="Mavromatis K."/>
            <person name="Ivanova N."/>
            <person name="Ovchinnikova G."/>
            <person name="Pati A."/>
            <person name="Chen A."/>
            <person name="Palaniappan K."/>
            <person name="Land M."/>
            <person name="Hauser L."/>
            <person name="Chang Y.-J."/>
            <person name="Jeffries C.D."/>
            <person name="Chain P."/>
            <person name="Meincke L."/>
            <person name="Sims D."/>
            <person name="Brettin T."/>
            <person name="Detter J.C."/>
            <person name="Rohde M."/>
            <person name="Goeker M."/>
            <person name="Bristow J."/>
            <person name="Eisen J.A."/>
            <person name="Markowitz V."/>
            <person name="Kyrpides N.C."/>
            <person name="Klenk H.-P."/>
            <person name="Hugenholtz P."/>
        </authorList>
    </citation>
    <scope>NUCLEOTIDE SEQUENCE [LARGE SCALE GENOMIC DNA]</scope>
    <source>
        <strain evidence="5">DSM 14684 / CIP 108061 / JCM 11494 / NBRC 100937 / ID131577</strain>
    </source>
</reference>
<evidence type="ECO:0000313" key="5">
    <source>
        <dbReference type="Proteomes" id="UP000008229"/>
    </source>
</evidence>
<dbReference type="HOGENOM" id="CLU_017436_7_2_11"/>
<dbReference type="OrthoDB" id="4534407at2"/>